<dbReference type="RefSeq" id="WP_075063574.1">
    <property type="nucleotide sequence ID" value="NZ_LGCL01000032.1"/>
</dbReference>
<evidence type="ECO:0000256" key="1">
    <source>
        <dbReference type="ARBA" id="ARBA00022603"/>
    </source>
</evidence>
<dbReference type="PIRSF" id="PIRSF004553">
    <property type="entry name" value="CHP00095"/>
    <property type="match status" value="1"/>
</dbReference>
<proteinExistence type="predicted"/>
<dbReference type="PANTHER" id="PTHR43542:SF1">
    <property type="entry name" value="METHYLTRANSFERASE"/>
    <property type="match status" value="1"/>
</dbReference>
<keyword evidence="4" id="KW-1185">Reference proteome</keyword>
<dbReference type="GO" id="GO:0031167">
    <property type="term" value="P:rRNA methylation"/>
    <property type="evidence" value="ECO:0007669"/>
    <property type="project" value="InterPro"/>
</dbReference>
<dbReference type="GO" id="GO:0008168">
    <property type="term" value="F:methyltransferase activity"/>
    <property type="evidence" value="ECO:0007669"/>
    <property type="project" value="UniProtKB-KW"/>
</dbReference>
<accession>A0A0P6XGE1</accession>
<dbReference type="NCBIfam" id="TIGR00095">
    <property type="entry name" value="16S rRNA (guanine(966)-N(2))-methyltransferase RsmD"/>
    <property type="match status" value="1"/>
</dbReference>
<dbReference type="PATRIC" id="fig|1134406.4.peg.1300"/>
<organism evidence="3 4">
    <name type="scientific">Ornatilinea apprima</name>
    <dbReference type="NCBI Taxonomy" id="1134406"/>
    <lineage>
        <taxon>Bacteria</taxon>
        <taxon>Bacillati</taxon>
        <taxon>Chloroflexota</taxon>
        <taxon>Anaerolineae</taxon>
        <taxon>Anaerolineales</taxon>
        <taxon>Anaerolineaceae</taxon>
        <taxon>Ornatilinea</taxon>
    </lineage>
</organism>
<dbReference type="Pfam" id="PF03602">
    <property type="entry name" value="Cons_hypoth95"/>
    <property type="match status" value="1"/>
</dbReference>
<dbReference type="SUPFAM" id="SSF53335">
    <property type="entry name" value="S-adenosyl-L-methionine-dependent methyltransferases"/>
    <property type="match status" value="1"/>
</dbReference>
<dbReference type="Proteomes" id="UP000050417">
    <property type="component" value="Unassembled WGS sequence"/>
</dbReference>
<dbReference type="AlphaFoldDB" id="A0A0P6XGE1"/>
<sequence>MSNPRIIAGKARGLRIQSVPGDTTRPITDRVKEALFNIIGQDIVDAHFFDLFGGTGSVGIEALSRGAAYVRFSDMARAAVTTIKANLQHTRLEANAQVIFGDAFALLKQKPDHRFDYLYIAPPQYKQLWVRALREVDANPGWMDPSGWVIVQIHPVEYEEVPLEHFVEFDQRKYGSTLLIFYEFKKSDSSST</sequence>
<dbReference type="EMBL" id="LGCL01000032">
    <property type="protein sequence ID" value="KPL74337.1"/>
    <property type="molecule type" value="Genomic_DNA"/>
</dbReference>
<dbReference type="CDD" id="cd02440">
    <property type="entry name" value="AdoMet_MTases"/>
    <property type="match status" value="1"/>
</dbReference>
<evidence type="ECO:0008006" key="5">
    <source>
        <dbReference type="Google" id="ProtNLM"/>
    </source>
</evidence>
<evidence type="ECO:0000256" key="2">
    <source>
        <dbReference type="ARBA" id="ARBA00022679"/>
    </source>
</evidence>
<dbReference type="STRING" id="1134406.ADN00_13620"/>
<keyword evidence="1" id="KW-0489">Methyltransferase</keyword>
<gene>
    <name evidence="3" type="ORF">ADN00_13620</name>
</gene>
<dbReference type="PANTHER" id="PTHR43542">
    <property type="entry name" value="METHYLTRANSFERASE"/>
    <property type="match status" value="1"/>
</dbReference>
<reference evidence="3 4" key="1">
    <citation type="submission" date="2015-07" db="EMBL/GenBank/DDBJ databases">
        <title>Genome sequence of Ornatilinea apprima DSM 23815.</title>
        <authorList>
            <person name="Hemp J."/>
            <person name="Ward L.M."/>
            <person name="Pace L.A."/>
            <person name="Fischer W.W."/>
        </authorList>
    </citation>
    <scope>NUCLEOTIDE SEQUENCE [LARGE SCALE GENOMIC DNA]</scope>
    <source>
        <strain evidence="3 4">P3M-1</strain>
    </source>
</reference>
<name>A0A0P6XGE1_9CHLR</name>
<evidence type="ECO:0000313" key="4">
    <source>
        <dbReference type="Proteomes" id="UP000050417"/>
    </source>
</evidence>
<dbReference type="OrthoDB" id="9803017at2"/>
<comment type="caution">
    <text evidence="3">The sequence shown here is derived from an EMBL/GenBank/DDBJ whole genome shotgun (WGS) entry which is preliminary data.</text>
</comment>
<keyword evidence="2" id="KW-0808">Transferase</keyword>
<protein>
    <recommendedName>
        <fullName evidence="5">Methyltransferase</fullName>
    </recommendedName>
</protein>
<dbReference type="InterPro" id="IPR029063">
    <property type="entry name" value="SAM-dependent_MTases_sf"/>
</dbReference>
<dbReference type="InterPro" id="IPR004398">
    <property type="entry name" value="RNA_MeTrfase_RsmD"/>
</dbReference>
<dbReference type="Gene3D" id="3.40.50.150">
    <property type="entry name" value="Vaccinia Virus protein VP39"/>
    <property type="match status" value="1"/>
</dbReference>
<evidence type="ECO:0000313" key="3">
    <source>
        <dbReference type="EMBL" id="KPL74337.1"/>
    </source>
</evidence>